<dbReference type="AlphaFoldDB" id="A0A645IGC5"/>
<keyword evidence="1" id="KW-0472">Membrane</keyword>
<reference evidence="2" key="1">
    <citation type="submission" date="2019-08" db="EMBL/GenBank/DDBJ databases">
        <authorList>
            <person name="Kucharzyk K."/>
            <person name="Murdoch R.W."/>
            <person name="Higgins S."/>
            <person name="Loffler F."/>
        </authorList>
    </citation>
    <scope>NUCLEOTIDE SEQUENCE</scope>
</reference>
<sequence>MIAGISARHGGHHVPQKFKKTYFPPVIDLIECSVPLSSLKKNSVICPSTAGETFTISYTLPVVNAGFIFLANELFAIKVNMSAVITANLINFISLLLLLLLLLFILFIYNILFLFFKYN</sequence>
<name>A0A645IGC5_9ZZZZ</name>
<protein>
    <submittedName>
        <fullName evidence="2">Uncharacterized protein</fullName>
    </submittedName>
</protein>
<evidence type="ECO:0000313" key="2">
    <source>
        <dbReference type="EMBL" id="MPN46413.1"/>
    </source>
</evidence>
<keyword evidence="1" id="KW-0812">Transmembrane</keyword>
<dbReference type="EMBL" id="VSSQ01107053">
    <property type="protein sequence ID" value="MPN46413.1"/>
    <property type="molecule type" value="Genomic_DNA"/>
</dbReference>
<comment type="caution">
    <text evidence="2">The sequence shown here is derived from an EMBL/GenBank/DDBJ whole genome shotgun (WGS) entry which is preliminary data.</text>
</comment>
<accession>A0A645IGC5</accession>
<evidence type="ECO:0000256" key="1">
    <source>
        <dbReference type="SAM" id="Phobius"/>
    </source>
</evidence>
<feature type="transmembrane region" description="Helical" evidence="1">
    <location>
        <begin position="89"/>
        <end position="116"/>
    </location>
</feature>
<keyword evidence="1" id="KW-1133">Transmembrane helix</keyword>
<gene>
    <name evidence="2" type="ORF">SDC9_193999</name>
</gene>
<organism evidence="2">
    <name type="scientific">bioreactor metagenome</name>
    <dbReference type="NCBI Taxonomy" id="1076179"/>
    <lineage>
        <taxon>unclassified sequences</taxon>
        <taxon>metagenomes</taxon>
        <taxon>ecological metagenomes</taxon>
    </lineage>
</organism>
<proteinExistence type="predicted"/>
<feature type="transmembrane region" description="Helical" evidence="1">
    <location>
        <begin position="58"/>
        <end position="77"/>
    </location>
</feature>